<feature type="domain" description="HTH tetR-type" evidence="5">
    <location>
        <begin position="6"/>
        <end position="66"/>
    </location>
</feature>
<dbReference type="EMBL" id="FONR01000031">
    <property type="protein sequence ID" value="SFG85953.1"/>
    <property type="molecule type" value="Genomic_DNA"/>
</dbReference>
<dbReference type="OrthoDB" id="3237195at2"/>
<evidence type="ECO:0000259" key="5">
    <source>
        <dbReference type="PROSITE" id="PS50977"/>
    </source>
</evidence>
<keyword evidence="3" id="KW-0804">Transcription</keyword>
<evidence type="ECO:0000256" key="2">
    <source>
        <dbReference type="ARBA" id="ARBA00023125"/>
    </source>
</evidence>
<evidence type="ECO:0000313" key="6">
    <source>
        <dbReference type="EMBL" id="SFG85953.1"/>
    </source>
</evidence>
<evidence type="ECO:0000256" key="4">
    <source>
        <dbReference type="PROSITE-ProRule" id="PRU00335"/>
    </source>
</evidence>
<dbReference type="PROSITE" id="PS50977">
    <property type="entry name" value="HTH_TETR_2"/>
    <property type="match status" value="1"/>
</dbReference>
<dbReference type="InterPro" id="IPR001647">
    <property type="entry name" value="HTH_TetR"/>
</dbReference>
<proteinExistence type="predicted"/>
<name>A0A1I2VA54_9ACTN</name>
<dbReference type="PANTHER" id="PTHR30055:SF234">
    <property type="entry name" value="HTH-TYPE TRANSCRIPTIONAL REGULATOR BETI"/>
    <property type="match status" value="1"/>
</dbReference>
<evidence type="ECO:0000313" key="7">
    <source>
        <dbReference type="Proteomes" id="UP000181942"/>
    </source>
</evidence>
<dbReference type="RefSeq" id="WP_075032935.1">
    <property type="nucleotide sequence ID" value="NZ_FONR01000031.1"/>
</dbReference>
<keyword evidence="2 4" id="KW-0238">DNA-binding</keyword>
<protein>
    <submittedName>
        <fullName evidence="6">Transcriptional regulator, TetR family</fullName>
    </submittedName>
</protein>
<evidence type="ECO:0000256" key="3">
    <source>
        <dbReference type="ARBA" id="ARBA00023163"/>
    </source>
</evidence>
<organism evidence="6 7">
    <name type="scientific">Streptomyces mirabilis</name>
    <dbReference type="NCBI Taxonomy" id="68239"/>
    <lineage>
        <taxon>Bacteria</taxon>
        <taxon>Bacillati</taxon>
        <taxon>Actinomycetota</taxon>
        <taxon>Actinomycetes</taxon>
        <taxon>Kitasatosporales</taxon>
        <taxon>Streptomycetaceae</taxon>
        <taxon>Streptomyces</taxon>
    </lineage>
</organism>
<evidence type="ECO:0000256" key="1">
    <source>
        <dbReference type="ARBA" id="ARBA00023015"/>
    </source>
</evidence>
<reference evidence="6 7" key="1">
    <citation type="submission" date="2016-10" db="EMBL/GenBank/DDBJ databases">
        <authorList>
            <person name="de Groot N.N."/>
        </authorList>
    </citation>
    <scope>NUCLEOTIDE SEQUENCE [LARGE SCALE GENOMIC DNA]</scope>
    <source>
        <strain evidence="6 7">OK461</strain>
    </source>
</reference>
<dbReference type="PANTHER" id="PTHR30055">
    <property type="entry name" value="HTH-TYPE TRANSCRIPTIONAL REGULATOR RUTR"/>
    <property type="match status" value="1"/>
</dbReference>
<feature type="DNA-binding region" description="H-T-H motif" evidence="4">
    <location>
        <begin position="29"/>
        <end position="48"/>
    </location>
</feature>
<accession>A0A1I2VA54</accession>
<dbReference type="GO" id="GO:0003700">
    <property type="term" value="F:DNA-binding transcription factor activity"/>
    <property type="evidence" value="ECO:0007669"/>
    <property type="project" value="TreeGrafter"/>
</dbReference>
<dbReference type="PRINTS" id="PR00455">
    <property type="entry name" value="HTHTETR"/>
</dbReference>
<dbReference type="Gene3D" id="1.10.357.10">
    <property type="entry name" value="Tetracycline Repressor, domain 2"/>
    <property type="match status" value="1"/>
</dbReference>
<dbReference type="Proteomes" id="UP000181942">
    <property type="component" value="Unassembled WGS sequence"/>
</dbReference>
<dbReference type="AlphaFoldDB" id="A0A1I2VA54"/>
<gene>
    <name evidence="6" type="ORF">SAMN02787118_1316</name>
</gene>
<dbReference type="InterPro" id="IPR050109">
    <property type="entry name" value="HTH-type_TetR-like_transc_reg"/>
</dbReference>
<keyword evidence="1" id="KW-0805">Transcription regulation</keyword>
<dbReference type="InterPro" id="IPR009057">
    <property type="entry name" value="Homeodomain-like_sf"/>
</dbReference>
<dbReference type="Pfam" id="PF00440">
    <property type="entry name" value="TetR_N"/>
    <property type="match status" value="1"/>
</dbReference>
<dbReference type="GO" id="GO:0000976">
    <property type="term" value="F:transcription cis-regulatory region binding"/>
    <property type="evidence" value="ECO:0007669"/>
    <property type="project" value="TreeGrafter"/>
</dbReference>
<dbReference type="SUPFAM" id="SSF46689">
    <property type="entry name" value="Homeodomain-like"/>
    <property type="match status" value="1"/>
</dbReference>
<sequence>MQARSEQTRQALVRAAAELIANGRLSDAGLVNICRRAGVSRGALYHHFSSTAELTAAVYEQAHERVVALMDEAFEGPVEDAPERLLVALCEALRTEELVRAGIQLAVDGSAGPPRLRDEVLALVRRRVVDAHRDVVPAPEDLAELAVVVAAGLESLGHTDAEWWDPKTSKRLWVLLRPLFSLAGEGLAEEERRVGSGSEGG</sequence>